<evidence type="ECO:0000313" key="5">
    <source>
        <dbReference type="Proteomes" id="UP001353858"/>
    </source>
</evidence>
<name>A0AAN7SM65_9COLE</name>
<proteinExistence type="predicted"/>
<evidence type="ECO:0000313" key="4">
    <source>
        <dbReference type="EMBL" id="KAK4886919.1"/>
    </source>
</evidence>
<dbReference type="Pfam" id="PF15886">
    <property type="entry name" value="CBM39"/>
    <property type="match status" value="1"/>
</dbReference>
<feature type="region of interest" description="Disordered" evidence="1">
    <location>
        <begin position="398"/>
        <end position="424"/>
    </location>
</feature>
<organism evidence="4 5">
    <name type="scientific">Aquatica leii</name>
    <dbReference type="NCBI Taxonomy" id="1421715"/>
    <lineage>
        <taxon>Eukaryota</taxon>
        <taxon>Metazoa</taxon>
        <taxon>Ecdysozoa</taxon>
        <taxon>Arthropoda</taxon>
        <taxon>Hexapoda</taxon>
        <taxon>Insecta</taxon>
        <taxon>Pterygota</taxon>
        <taxon>Neoptera</taxon>
        <taxon>Endopterygota</taxon>
        <taxon>Coleoptera</taxon>
        <taxon>Polyphaga</taxon>
        <taxon>Elateriformia</taxon>
        <taxon>Elateroidea</taxon>
        <taxon>Lampyridae</taxon>
        <taxon>Luciolinae</taxon>
        <taxon>Aquatica</taxon>
    </lineage>
</organism>
<comment type="caution">
    <text evidence="4">The sequence shown here is derived from an EMBL/GenBank/DDBJ whole genome shotgun (WGS) entry which is preliminary data.</text>
</comment>
<feature type="signal peptide" evidence="2">
    <location>
        <begin position="1"/>
        <end position="17"/>
    </location>
</feature>
<reference evidence="5" key="1">
    <citation type="submission" date="2023-01" db="EMBL/GenBank/DDBJ databases">
        <title>Key to firefly adult light organ development and bioluminescence: homeobox transcription factors regulate luciferase expression and transportation to peroxisome.</title>
        <authorList>
            <person name="Fu X."/>
        </authorList>
    </citation>
    <scope>NUCLEOTIDE SEQUENCE [LARGE SCALE GENOMIC DNA]</scope>
</reference>
<keyword evidence="2" id="KW-0732">Signal</keyword>
<dbReference type="InterPro" id="IPR043030">
    <property type="entry name" value="BGBP_N_sf"/>
</dbReference>
<feature type="region of interest" description="Disordered" evidence="1">
    <location>
        <begin position="246"/>
        <end position="265"/>
    </location>
</feature>
<dbReference type="AlphaFoldDB" id="A0AAN7SM65"/>
<feature type="chain" id="PRO_5043026980" description="CBM39 domain-containing protein" evidence="2">
    <location>
        <begin position="18"/>
        <end position="477"/>
    </location>
</feature>
<feature type="compositionally biased region" description="Pro residues" evidence="1">
    <location>
        <begin position="409"/>
        <end position="421"/>
    </location>
</feature>
<evidence type="ECO:0000259" key="3">
    <source>
        <dbReference type="PROSITE" id="PS51969"/>
    </source>
</evidence>
<feature type="domain" description="CBM39" evidence="3">
    <location>
        <begin position="20"/>
        <end position="120"/>
    </location>
</feature>
<protein>
    <recommendedName>
        <fullName evidence="3">CBM39 domain-containing protein</fullName>
    </recommendedName>
</protein>
<dbReference type="PROSITE" id="PS51969">
    <property type="entry name" value="CBM39"/>
    <property type="match status" value="1"/>
</dbReference>
<dbReference type="InterPro" id="IPR031756">
    <property type="entry name" value="BGBP_N"/>
</dbReference>
<evidence type="ECO:0000256" key="2">
    <source>
        <dbReference type="SAM" id="SignalP"/>
    </source>
</evidence>
<keyword evidence="5" id="KW-1185">Reference proteome</keyword>
<dbReference type="Proteomes" id="UP001353858">
    <property type="component" value="Unassembled WGS sequence"/>
</dbReference>
<dbReference type="GO" id="GO:0030246">
    <property type="term" value="F:carbohydrate binding"/>
    <property type="evidence" value="ECO:0007669"/>
    <property type="project" value="InterPro"/>
</dbReference>
<sequence length="477" mass="54200">MIWYIVLLLSLIRFNNANTIAYPTPKFEAFLPSGIRVSLPDTKGITEFFFWGNINVPMEGQDLGDIQLATYEPTDGVWLIEDMDVSLKPGDTIYYTFFVNIDGVVHRFERQQYTVKEVNSRPTSTSKPQLTTKLTLTSTAKPTTTTQKPPDDMCFDDILYIKMSEEKTVVIQKDKHGNALQTIQSNNYQDYSPILKMLHMINARVKQNSEVLSLLLERVNSEEQMKERVCQALQISKTTVSGISSAAKRNEALAGPSKHRQRQQPIRSIDTFTSTARNAVYKMYQESNEYLIAAENKHTVRPDSDTKQEKINNKLRVKSQEQCGNIENKNRQLKATHFHKVTNNKIDVLEKDLNALYSARDTMSNRVAIDKQAIQSREELKTAKRFLKKEDLKRSCPKINFIDRSSTPEPEPGPSFAPDPPESAGKVLSIISPWPAIPKGFKKRGRSIATISTLPENIEKAQSHKQKLLKKSKCTKS</sequence>
<gene>
    <name evidence="4" type="ORF">RN001_003190</name>
</gene>
<dbReference type="EMBL" id="JARPUR010000001">
    <property type="protein sequence ID" value="KAK4886919.1"/>
    <property type="molecule type" value="Genomic_DNA"/>
</dbReference>
<evidence type="ECO:0000256" key="1">
    <source>
        <dbReference type="SAM" id="MobiDB-lite"/>
    </source>
</evidence>
<dbReference type="Gene3D" id="2.60.40.2140">
    <property type="entry name" value="Beta-1,3-glucan-recognition protein, N-terminal domain"/>
    <property type="match status" value="1"/>
</dbReference>
<accession>A0AAN7SM65</accession>